<dbReference type="GO" id="GO:0007186">
    <property type="term" value="P:G protein-coupled receptor signaling pathway"/>
    <property type="evidence" value="ECO:0007669"/>
    <property type="project" value="TreeGrafter"/>
</dbReference>
<dbReference type="InterPro" id="IPR019318">
    <property type="entry name" value="Gua_nucleotide_exch_fac_Ric8"/>
</dbReference>
<evidence type="ECO:0000313" key="8">
    <source>
        <dbReference type="Proteomes" id="UP001194580"/>
    </source>
</evidence>
<dbReference type="GO" id="GO:0001965">
    <property type="term" value="F:G-protein alpha-subunit binding"/>
    <property type="evidence" value="ECO:0007669"/>
    <property type="project" value="TreeGrafter"/>
</dbReference>
<feature type="compositionally biased region" description="Basic and acidic residues" evidence="6">
    <location>
        <begin position="608"/>
        <end position="620"/>
    </location>
</feature>
<comment type="subcellular location">
    <subcellularLocation>
        <location evidence="1">Cytoplasm</location>
        <location evidence="1">Cell cortex</location>
    </subcellularLocation>
</comment>
<organism evidence="7 8">
    <name type="scientific">Linnemannia exigua</name>
    <dbReference type="NCBI Taxonomy" id="604196"/>
    <lineage>
        <taxon>Eukaryota</taxon>
        <taxon>Fungi</taxon>
        <taxon>Fungi incertae sedis</taxon>
        <taxon>Mucoromycota</taxon>
        <taxon>Mortierellomycotina</taxon>
        <taxon>Mortierellomycetes</taxon>
        <taxon>Mortierellales</taxon>
        <taxon>Mortierellaceae</taxon>
        <taxon>Linnemannia</taxon>
    </lineage>
</organism>
<evidence type="ECO:0000256" key="2">
    <source>
        <dbReference type="ARBA" id="ARBA00009049"/>
    </source>
</evidence>
<dbReference type="SUPFAM" id="SSF48371">
    <property type="entry name" value="ARM repeat"/>
    <property type="match status" value="1"/>
</dbReference>
<evidence type="ECO:0000256" key="4">
    <source>
        <dbReference type="ARBA" id="ARBA00022658"/>
    </source>
</evidence>
<dbReference type="Pfam" id="PF10165">
    <property type="entry name" value="Ric8"/>
    <property type="match status" value="2"/>
</dbReference>
<accession>A0AAD4H541</accession>
<name>A0AAD4H541_9FUNG</name>
<dbReference type="PANTHER" id="PTHR12425:SF5">
    <property type="entry name" value="SYNEMBRYN"/>
    <property type="match status" value="1"/>
</dbReference>
<dbReference type="PRINTS" id="PR01802">
    <property type="entry name" value="SYNEMBRYN"/>
</dbReference>
<dbReference type="AlphaFoldDB" id="A0AAD4H541"/>
<keyword evidence="4" id="KW-0344">Guanine-nucleotide releasing factor</keyword>
<feature type="region of interest" description="Disordered" evidence="6">
    <location>
        <begin position="608"/>
        <end position="633"/>
    </location>
</feature>
<dbReference type="InterPro" id="IPR016024">
    <property type="entry name" value="ARM-type_fold"/>
</dbReference>
<feature type="region of interest" description="Disordered" evidence="6">
    <location>
        <begin position="433"/>
        <end position="551"/>
    </location>
</feature>
<feature type="compositionally biased region" description="Low complexity" evidence="6">
    <location>
        <begin position="469"/>
        <end position="527"/>
    </location>
</feature>
<dbReference type="GO" id="GO:0005085">
    <property type="term" value="F:guanyl-nucleotide exchange factor activity"/>
    <property type="evidence" value="ECO:0007669"/>
    <property type="project" value="UniProtKB-KW"/>
</dbReference>
<evidence type="ECO:0000256" key="1">
    <source>
        <dbReference type="ARBA" id="ARBA00004544"/>
    </source>
</evidence>
<dbReference type="EMBL" id="JAAAIL010000885">
    <property type="protein sequence ID" value="KAG0272659.1"/>
    <property type="molecule type" value="Genomic_DNA"/>
</dbReference>
<feature type="compositionally biased region" description="Acidic residues" evidence="6">
    <location>
        <begin position="438"/>
        <end position="454"/>
    </location>
</feature>
<sequence length="633" mass="69464">MAYHTIHDRASGKNVLSALQNIATGSIVVDYDDRKPTVDALIQDLKEGGVARNWNERERTLAVQALKTLGRSTEGCDSIFTEEGIRTLMYHSGLHKATEVNIDKTCSREALKCLANALLLKPSTKPTFERLEGHSQCSVLLKRSQLSNESQFLFSRILFLMTIDASTVVRSLLDHYQAVNNVGVVLKTQMARSPDGTMFTQSMVLSETLKYLFNLMMWDPKIDRPDEADLTPEHKTKISGERFQSLLPTIISIIITLPTSQPNPLEPPHSHAIHVILNFPISASALLVTRSQQATLLSVLLQILDDTLKHSLNTDDEASTDGMSNGTELDEIVPPLVIVLTNIASAGGEARKAMKARLLPDDVDRSRPLEKGDSFSARLIRRLTSARFPQIKETVGQLLFVVCNEDPSLLTRHVGYGNAAGFLMNRNLGVPASVSGIDSEDEEEEEEDEDDEVVDMPSSSKKSSDVNATPSPTSPLSPVTPMSAVSSFSTSTAATATKSPTPTTSSSATRTAPGTSSSSSTAFAGPTIESAPLNRRMSSTSSTCAVNPITGAYYPDPSAIRTAMADMTEEEKEEEAGRLLDLFDKLRRTGVMDVRNPALEAGLKQRERDRYYDERERKEQEEEEELERIYGKV</sequence>
<reference evidence="7" key="1">
    <citation type="journal article" date="2020" name="Fungal Divers.">
        <title>Resolving the Mortierellaceae phylogeny through synthesis of multi-gene phylogenetics and phylogenomics.</title>
        <authorList>
            <person name="Vandepol N."/>
            <person name="Liber J."/>
            <person name="Desiro A."/>
            <person name="Na H."/>
            <person name="Kennedy M."/>
            <person name="Barry K."/>
            <person name="Grigoriev I.V."/>
            <person name="Miller A.N."/>
            <person name="O'Donnell K."/>
            <person name="Stajich J.E."/>
            <person name="Bonito G."/>
        </authorList>
    </citation>
    <scope>NUCLEOTIDE SEQUENCE</scope>
    <source>
        <strain evidence="7">NRRL 28262</strain>
    </source>
</reference>
<proteinExistence type="inferred from homology"/>
<dbReference type="Proteomes" id="UP001194580">
    <property type="component" value="Unassembled WGS sequence"/>
</dbReference>
<evidence type="ECO:0000256" key="3">
    <source>
        <dbReference type="ARBA" id="ARBA00022490"/>
    </source>
</evidence>
<feature type="compositionally biased region" description="Polar residues" evidence="6">
    <location>
        <begin position="457"/>
        <end position="468"/>
    </location>
</feature>
<gene>
    <name evidence="7" type="ORF">BGZ95_011561</name>
</gene>
<feature type="compositionally biased region" description="Polar residues" evidence="6">
    <location>
        <begin position="536"/>
        <end position="545"/>
    </location>
</feature>
<evidence type="ECO:0000256" key="6">
    <source>
        <dbReference type="SAM" id="MobiDB-lite"/>
    </source>
</evidence>
<keyword evidence="5" id="KW-0143">Chaperone</keyword>
<comment type="caution">
    <text evidence="7">The sequence shown here is derived from an EMBL/GenBank/DDBJ whole genome shotgun (WGS) entry which is preliminary data.</text>
</comment>
<keyword evidence="3" id="KW-0963">Cytoplasm</keyword>
<protein>
    <submittedName>
        <fullName evidence="7">Uncharacterized protein</fullName>
    </submittedName>
</protein>
<evidence type="ECO:0000256" key="5">
    <source>
        <dbReference type="ARBA" id="ARBA00023186"/>
    </source>
</evidence>
<dbReference type="GO" id="GO:0005938">
    <property type="term" value="C:cell cortex"/>
    <property type="evidence" value="ECO:0007669"/>
    <property type="project" value="UniProtKB-SubCell"/>
</dbReference>
<dbReference type="InterPro" id="IPR008376">
    <property type="entry name" value="Chaperone_Ric-8_A/B"/>
</dbReference>
<dbReference type="PANTHER" id="PTHR12425">
    <property type="entry name" value="SYNEMBRYN"/>
    <property type="match status" value="1"/>
</dbReference>
<keyword evidence="8" id="KW-1185">Reference proteome</keyword>
<comment type="similarity">
    <text evidence="2">Belongs to the synembryn family.</text>
</comment>
<evidence type="ECO:0000313" key="7">
    <source>
        <dbReference type="EMBL" id="KAG0272659.1"/>
    </source>
</evidence>